<dbReference type="Proteomes" id="UP001442494">
    <property type="component" value="Unassembled WGS sequence"/>
</dbReference>
<name>A0ABV0JMB2_9CYAN</name>
<dbReference type="EMBL" id="JAMPKK010000015">
    <property type="protein sequence ID" value="MEP0864568.1"/>
    <property type="molecule type" value="Genomic_DNA"/>
</dbReference>
<evidence type="ECO:0000256" key="1">
    <source>
        <dbReference type="ARBA" id="ARBA00022505"/>
    </source>
</evidence>
<evidence type="ECO:0000313" key="4">
    <source>
        <dbReference type="Proteomes" id="UP001442494"/>
    </source>
</evidence>
<organism evidence="3 4">
    <name type="scientific">Funiculus sociatus GB2-A5</name>
    <dbReference type="NCBI Taxonomy" id="2933946"/>
    <lineage>
        <taxon>Bacteria</taxon>
        <taxon>Bacillati</taxon>
        <taxon>Cyanobacteriota</taxon>
        <taxon>Cyanophyceae</taxon>
        <taxon>Coleofasciculales</taxon>
        <taxon>Coleofasciculaceae</taxon>
        <taxon>Funiculus</taxon>
    </lineage>
</organism>
<feature type="domain" description="Aldehyde oxidase/xanthine dehydrogenase second molybdopterin binding" evidence="2">
    <location>
        <begin position="30"/>
        <end position="269"/>
    </location>
</feature>
<dbReference type="PANTHER" id="PTHR11908:SF132">
    <property type="entry name" value="ALDEHYDE OXIDASE 1-RELATED"/>
    <property type="match status" value="1"/>
</dbReference>
<dbReference type="Pfam" id="PF20256">
    <property type="entry name" value="MoCoBD_2"/>
    <property type="match status" value="1"/>
</dbReference>
<dbReference type="InterPro" id="IPR037165">
    <property type="entry name" value="AldOxase/xan_DH_Mopterin-bd_sf"/>
</dbReference>
<keyword evidence="1" id="KW-0500">Molybdenum</keyword>
<evidence type="ECO:0000259" key="2">
    <source>
        <dbReference type="Pfam" id="PF20256"/>
    </source>
</evidence>
<sequence>MGSYGLQECFEKATSALGYVPGVQPVLDGHLRRGFGFAASMQGSGLAKIHSAGVKLSLTASGKYELRTGAVDVGTGSDTTLRQIAADILGVEVADIDLIAGDTHRTPYDSGSYASATVYISGQAVNKAAQIMRSRLLELAAQLLPNQPEQTILTDKTVLQQLAAAAQEHQVFLSVEVEHSADESSLSFAVLGVEVEVDIETGKIKVLRCVQALDIGKAINPRICHGQATGGIVMGLGYALAEELIIIEQGRILNSWMRTYRIPSAKDVPPMEIILIEKADPHGPFGAKGIGEIGTNCTAPAIANAVAHATGIRLNQLPMTPERVWKALNQ</sequence>
<dbReference type="PANTHER" id="PTHR11908">
    <property type="entry name" value="XANTHINE DEHYDROGENASE"/>
    <property type="match status" value="1"/>
</dbReference>
<evidence type="ECO:0000313" key="3">
    <source>
        <dbReference type="EMBL" id="MEP0864568.1"/>
    </source>
</evidence>
<dbReference type="Gene3D" id="3.30.365.10">
    <property type="entry name" value="Aldehyde oxidase/xanthine dehydrogenase, molybdopterin binding domain"/>
    <property type="match status" value="2"/>
</dbReference>
<gene>
    <name evidence="3" type="ORF">NDI37_08815</name>
</gene>
<dbReference type="SUPFAM" id="SSF56003">
    <property type="entry name" value="Molybdenum cofactor-binding domain"/>
    <property type="match status" value="1"/>
</dbReference>
<keyword evidence="4" id="KW-1185">Reference proteome</keyword>
<dbReference type="InterPro" id="IPR016208">
    <property type="entry name" value="Ald_Oxase/xanthine_DH-like"/>
</dbReference>
<dbReference type="InterPro" id="IPR046867">
    <property type="entry name" value="AldOxase/xan_DH_MoCoBD2"/>
</dbReference>
<protein>
    <submittedName>
        <fullName evidence="3">Molybdopterin-dependent oxidoreductase</fullName>
    </submittedName>
</protein>
<proteinExistence type="predicted"/>
<comment type="caution">
    <text evidence="3">The sequence shown here is derived from an EMBL/GenBank/DDBJ whole genome shotgun (WGS) entry which is preliminary data.</text>
</comment>
<reference evidence="3 4" key="1">
    <citation type="submission" date="2022-04" db="EMBL/GenBank/DDBJ databases">
        <title>Positive selection, recombination, and allopatry shape intraspecific diversity of widespread and dominant cyanobacteria.</title>
        <authorList>
            <person name="Wei J."/>
            <person name="Shu W."/>
            <person name="Hu C."/>
        </authorList>
    </citation>
    <scope>NUCLEOTIDE SEQUENCE [LARGE SCALE GENOMIC DNA]</scope>
    <source>
        <strain evidence="3 4">GB2-A5</strain>
    </source>
</reference>
<accession>A0ABV0JMB2</accession>